<keyword evidence="3" id="KW-1185">Reference proteome</keyword>
<reference evidence="2 3" key="1">
    <citation type="submission" date="2018-05" db="EMBL/GenBank/DDBJ databases">
        <title>Complete Genome Sequence of Methylobacterium sp. 17Sr1-28.</title>
        <authorList>
            <person name="Srinivasan S."/>
        </authorList>
    </citation>
    <scope>NUCLEOTIDE SEQUENCE [LARGE SCALE GENOMIC DNA]</scope>
    <source>
        <strain evidence="2 3">17Sr1-28</strain>
    </source>
</reference>
<dbReference type="EMBL" id="CP029553">
    <property type="protein sequence ID" value="AWN47139.1"/>
    <property type="molecule type" value="Genomic_DNA"/>
</dbReference>
<evidence type="ECO:0000256" key="1">
    <source>
        <dbReference type="SAM" id="MobiDB-lite"/>
    </source>
</evidence>
<feature type="compositionally biased region" description="Basic and acidic residues" evidence="1">
    <location>
        <begin position="21"/>
        <end position="65"/>
    </location>
</feature>
<accession>A0A2U8WLY1</accession>
<evidence type="ECO:0000313" key="2">
    <source>
        <dbReference type="EMBL" id="AWN47139.1"/>
    </source>
</evidence>
<sequence>MAETTTDAEKAAAEANAAQVKADEKAAKAAQAEKSREQLAAERAAQEADDARARAAEAAETEGKTETGSATVATAGVLAPLPGDTDAASPRALKLGNDPANPNPLPDLPEVPDASRVHLTRTTPDVPGGPVEIFVHPNMVGDYLRAGWGRG</sequence>
<feature type="region of interest" description="Disordered" evidence="1">
    <location>
        <begin position="1"/>
        <end position="112"/>
    </location>
</feature>
<proteinExistence type="predicted"/>
<dbReference type="Proteomes" id="UP000245444">
    <property type="component" value="Chromosome"/>
</dbReference>
<organism evidence="2 3">
    <name type="scientific">Methylobacterium terrae</name>
    <dbReference type="NCBI Taxonomy" id="2202827"/>
    <lineage>
        <taxon>Bacteria</taxon>
        <taxon>Pseudomonadati</taxon>
        <taxon>Pseudomonadota</taxon>
        <taxon>Alphaproteobacteria</taxon>
        <taxon>Hyphomicrobiales</taxon>
        <taxon>Methylobacteriaceae</taxon>
        <taxon>Methylobacterium</taxon>
    </lineage>
</organism>
<gene>
    <name evidence="2" type="ORF">DK419_13130</name>
</gene>
<dbReference type="AlphaFoldDB" id="A0A2U8WLY1"/>
<protein>
    <submittedName>
        <fullName evidence="2">Uncharacterized protein</fullName>
    </submittedName>
</protein>
<dbReference type="KEGG" id="mtea:DK419_13130"/>
<dbReference type="RefSeq" id="WP_109959470.1">
    <property type="nucleotide sequence ID" value="NZ_CP029553.1"/>
</dbReference>
<evidence type="ECO:0000313" key="3">
    <source>
        <dbReference type="Proteomes" id="UP000245444"/>
    </source>
</evidence>
<name>A0A2U8WLY1_9HYPH</name>